<dbReference type="Gene3D" id="1.25.40.10">
    <property type="entry name" value="Tetratricopeptide repeat domain"/>
    <property type="match status" value="2"/>
</dbReference>
<proteinExistence type="predicted"/>
<gene>
    <name evidence="1" type="ORF">NATSA_04740</name>
</gene>
<dbReference type="EMBL" id="JAFIDN010000003">
    <property type="protein sequence ID" value="MBP3191968.1"/>
    <property type="molecule type" value="Genomic_DNA"/>
</dbReference>
<evidence type="ECO:0008006" key="3">
    <source>
        <dbReference type="Google" id="ProtNLM"/>
    </source>
</evidence>
<name>A0A8J7S4R9_9BACT</name>
<protein>
    <recommendedName>
        <fullName evidence="3">Tetratricopeptide repeat protein</fullName>
    </recommendedName>
</protein>
<reference evidence="1" key="1">
    <citation type="submission" date="2021-02" db="EMBL/GenBank/DDBJ databases">
        <title>Natronogracilivirga saccharolytica gen. nov. sp. nov. a new anaerobic, haloalkiliphilic carbohydrate-fermenting bacterium from soda lake and proposing of Cyclonatronumiaceae fam. nov. in the phylum Balneolaeota.</title>
        <authorList>
            <person name="Zhilina T.N."/>
            <person name="Sorokin D.Y."/>
            <person name="Zavarzina D.G."/>
            <person name="Toshchakov S.V."/>
            <person name="Kublanov I.V."/>
        </authorList>
    </citation>
    <scope>NUCLEOTIDE SEQUENCE</scope>
    <source>
        <strain evidence="1">Z-1702</strain>
    </source>
</reference>
<organism evidence="1 2">
    <name type="scientific">Natronogracilivirga saccharolytica</name>
    <dbReference type="NCBI Taxonomy" id="2812953"/>
    <lineage>
        <taxon>Bacteria</taxon>
        <taxon>Pseudomonadati</taxon>
        <taxon>Balneolota</taxon>
        <taxon>Balneolia</taxon>
        <taxon>Balneolales</taxon>
        <taxon>Cyclonatronaceae</taxon>
        <taxon>Natronogracilivirga</taxon>
    </lineage>
</organism>
<dbReference type="SUPFAM" id="SSF48452">
    <property type="entry name" value="TPR-like"/>
    <property type="match status" value="1"/>
</dbReference>
<sequence length="463" mass="53190">MNTEQGQQKHRIDWVEPALYLSDSSKPVPSTLFQWLKVFPAVQVASPDACPKSLEGKVSWYRYTDEENRTGVWNKMAAAAKAPWVLFLQDDEKPDLSSIPGIQDISEDYWKPVLIRWRENGSMHQCYQIRLVSSAADNPFDGIGLPDGSGYLFRKKIRLGHQPVTIQRESDPFADLDTERELVSPRPSSQSFLVAGRRLVQQGDYVLAAAQFRKVLKTEKLLVCDRAAALNGLAGCKAEQFKWDRAAEFAEKSIRLQPRQWLPYLILFRIHQLGKRWQEAHDVLSEYHRMNKQVSGASFDRTLSETETLKQLADMSARAGNMEGAFSYYQKLYESDKAAVASDDSEASVKADSGNKLLERLLIFALELEKYDCSVHYYRKMFGDIPPGEMDEQREELLFDCLGLFMRNGWYDFASARYKELVENEPENDVYMRRWLVALSKSKDIDKARSLLTGIRRRKRKAV</sequence>
<dbReference type="Proteomes" id="UP000673975">
    <property type="component" value="Unassembled WGS sequence"/>
</dbReference>
<accession>A0A8J7S4R9</accession>
<comment type="caution">
    <text evidence="1">The sequence shown here is derived from an EMBL/GenBank/DDBJ whole genome shotgun (WGS) entry which is preliminary data.</text>
</comment>
<evidence type="ECO:0000313" key="2">
    <source>
        <dbReference type="Proteomes" id="UP000673975"/>
    </source>
</evidence>
<dbReference type="AlphaFoldDB" id="A0A8J7S4R9"/>
<dbReference type="InterPro" id="IPR011990">
    <property type="entry name" value="TPR-like_helical_dom_sf"/>
</dbReference>
<dbReference type="RefSeq" id="WP_210510868.1">
    <property type="nucleotide sequence ID" value="NZ_JAFIDN010000003.1"/>
</dbReference>
<keyword evidence="2" id="KW-1185">Reference proteome</keyword>
<evidence type="ECO:0000313" key="1">
    <source>
        <dbReference type="EMBL" id="MBP3191968.1"/>
    </source>
</evidence>